<dbReference type="Proteomes" id="UP000217154">
    <property type="component" value="Chromosome"/>
</dbReference>
<accession>A0A250DHV0</accession>
<dbReference type="KEGG" id="vbo:CKY39_12435"/>
<sequence>MLTLITKAPAMLLKKFEERIAQKEPKGKIDGWIKVTTGENAGKFTHVSKDQANKGFFEAKVDAEKKTLTFLFAPLNAEQFIYAYYHGHLTLSFISNFQDDFETATSTAKMQKPAPKSK</sequence>
<gene>
    <name evidence="1" type="ORF">CKY39_12435</name>
</gene>
<evidence type="ECO:0000313" key="2">
    <source>
        <dbReference type="Proteomes" id="UP000217154"/>
    </source>
</evidence>
<reference evidence="1 2" key="1">
    <citation type="submission" date="2017-09" db="EMBL/GenBank/DDBJ databases">
        <title>The diverse metabolic capabilities of V. boronicumulans make it an excellent choice for continued studies on novel biodegradation.</title>
        <authorList>
            <person name="Sun S."/>
        </authorList>
    </citation>
    <scope>NUCLEOTIDE SEQUENCE [LARGE SCALE GENOMIC DNA]</scope>
    <source>
        <strain evidence="1 2">J1</strain>
    </source>
</reference>
<proteinExistence type="predicted"/>
<organism evidence="1 2">
    <name type="scientific">Variovorax boronicumulans</name>
    <dbReference type="NCBI Taxonomy" id="436515"/>
    <lineage>
        <taxon>Bacteria</taxon>
        <taxon>Pseudomonadati</taxon>
        <taxon>Pseudomonadota</taxon>
        <taxon>Betaproteobacteria</taxon>
        <taxon>Burkholderiales</taxon>
        <taxon>Comamonadaceae</taxon>
        <taxon>Variovorax</taxon>
    </lineage>
</organism>
<dbReference type="AlphaFoldDB" id="A0A250DHV0"/>
<protein>
    <submittedName>
        <fullName evidence="1">Uncharacterized protein</fullName>
    </submittedName>
</protein>
<dbReference type="EMBL" id="CP023284">
    <property type="protein sequence ID" value="ATA53938.1"/>
    <property type="molecule type" value="Genomic_DNA"/>
</dbReference>
<evidence type="ECO:0000313" key="1">
    <source>
        <dbReference type="EMBL" id="ATA53938.1"/>
    </source>
</evidence>
<name>A0A250DHV0_9BURK</name>